<gene>
    <name evidence="2" type="ORF">FVR03_12290</name>
</gene>
<comment type="caution">
    <text evidence="2">The sequence shown here is derived from an EMBL/GenBank/DDBJ whole genome shotgun (WGS) entry which is preliminary data.</text>
</comment>
<keyword evidence="3" id="KW-1185">Reference proteome</keyword>
<dbReference type="AlphaFoldDB" id="A0A5C8K8P3"/>
<sequence>MNYITHLTGFFELASRDYRLNPTHVSLYMALFQQWNMGRFKNPVSISRAEVMEISKISSRVTYHKCIRELHGWGYIHYDPSYNHFRGSLVYMLGFEEKLPKKQKENLPISCTGAEPAVDGSCAGAVRVLGPSINSINNKNIVNNLNNRGAPIFTTSSENEQEGRDTGKSGKERKEKSCAKKEKKEKPKEPPGLEEVRAFFLLEGWPELEAFRFFHHYSANGWQLGRTPVQVWQAAARKWMINGINGNDYASYQRNLAAEPATSYRGETKDYSEPL</sequence>
<evidence type="ECO:0000313" key="3">
    <source>
        <dbReference type="Proteomes" id="UP000321926"/>
    </source>
</evidence>
<dbReference type="OrthoDB" id="1442826at2"/>
<accession>A0A5C8K8P3</accession>
<dbReference type="Proteomes" id="UP000321926">
    <property type="component" value="Unassembled WGS sequence"/>
</dbReference>
<name>A0A5C8K8P3_9BACT</name>
<feature type="compositionally biased region" description="Basic and acidic residues" evidence="1">
    <location>
        <begin position="161"/>
        <end position="190"/>
    </location>
</feature>
<proteinExistence type="predicted"/>
<protein>
    <submittedName>
        <fullName evidence="2">Transcriptional regulator</fullName>
    </submittedName>
</protein>
<feature type="region of interest" description="Disordered" evidence="1">
    <location>
        <begin position="152"/>
        <end position="190"/>
    </location>
</feature>
<organism evidence="2 3">
    <name type="scientific">Pontibacter qinzhouensis</name>
    <dbReference type="NCBI Taxonomy" id="2603253"/>
    <lineage>
        <taxon>Bacteria</taxon>
        <taxon>Pseudomonadati</taxon>
        <taxon>Bacteroidota</taxon>
        <taxon>Cytophagia</taxon>
        <taxon>Cytophagales</taxon>
        <taxon>Hymenobacteraceae</taxon>
        <taxon>Pontibacter</taxon>
    </lineage>
</organism>
<dbReference type="EMBL" id="VRTY01000042">
    <property type="protein sequence ID" value="TXK45720.1"/>
    <property type="molecule type" value="Genomic_DNA"/>
</dbReference>
<evidence type="ECO:0000313" key="2">
    <source>
        <dbReference type="EMBL" id="TXK45720.1"/>
    </source>
</evidence>
<reference evidence="2 3" key="1">
    <citation type="submission" date="2019-08" db="EMBL/GenBank/DDBJ databases">
        <authorList>
            <person name="Shi S."/>
        </authorList>
    </citation>
    <scope>NUCLEOTIDE SEQUENCE [LARGE SCALE GENOMIC DNA]</scope>
    <source>
        <strain evidence="2 3">GY10130</strain>
    </source>
</reference>
<dbReference type="RefSeq" id="WP_147922050.1">
    <property type="nucleotide sequence ID" value="NZ_VRTY01000042.1"/>
</dbReference>
<evidence type="ECO:0000256" key="1">
    <source>
        <dbReference type="SAM" id="MobiDB-lite"/>
    </source>
</evidence>